<accession>A0A0H4QLW0</accession>
<sequence>MIKKDTLILVPDIVLLIIVIVGMVLNVSDYLAAGIAGGFAYSIFAAFIYTLSKTFGNKDTKTPTVKFIMWSFVVFLVIFIVLAMILGAIKK</sequence>
<dbReference type="KEGG" id="lgn:ABM34_09215"/>
<reference evidence="3" key="1">
    <citation type="submission" date="2015-07" db="EMBL/GenBank/DDBJ databases">
        <title>Lactobacillus ginsenosidimutans/EMML 3141/ whole genome sequencing.</title>
        <authorList>
            <person name="Kim M.K."/>
            <person name="Im W.-T."/>
            <person name="Srinivasan S."/>
            <person name="Lee J.-J."/>
        </authorList>
    </citation>
    <scope>NUCLEOTIDE SEQUENCE [LARGE SCALE GENOMIC DNA]</scope>
    <source>
        <strain evidence="3">EMML 3041</strain>
    </source>
</reference>
<evidence type="ECO:0000313" key="3">
    <source>
        <dbReference type="Proteomes" id="UP000036106"/>
    </source>
</evidence>
<organism evidence="2 3">
    <name type="scientific">Companilactobacillus ginsenosidimutans</name>
    <dbReference type="NCBI Taxonomy" id="1007676"/>
    <lineage>
        <taxon>Bacteria</taxon>
        <taxon>Bacillati</taxon>
        <taxon>Bacillota</taxon>
        <taxon>Bacilli</taxon>
        <taxon>Lactobacillales</taxon>
        <taxon>Lactobacillaceae</taxon>
        <taxon>Companilactobacillus</taxon>
    </lineage>
</organism>
<evidence type="ECO:0000313" key="2">
    <source>
        <dbReference type="EMBL" id="AKP67688.1"/>
    </source>
</evidence>
<gene>
    <name evidence="2" type="ORF">ABM34_09215</name>
</gene>
<keyword evidence="3" id="KW-1185">Reference proteome</keyword>
<name>A0A0H4QLW0_9LACO</name>
<protein>
    <submittedName>
        <fullName evidence="2">Uncharacterized protein</fullName>
    </submittedName>
</protein>
<feature type="transmembrane region" description="Helical" evidence="1">
    <location>
        <begin position="67"/>
        <end position="89"/>
    </location>
</feature>
<keyword evidence="1" id="KW-1133">Transmembrane helix</keyword>
<dbReference type="AlphaFoldDB" id="A0A0H4QLW0"/>
<dbReference type="Proteomes" id="UP000036106">
    <property type="component" value="Chromosome"/>
</dbReference>
<proteinExistence type="predicted"/>
<dbReference type="RefSeq" id="WP_048705209.1">
    <property type="nucleotide sequence ID" value="NZ_CP012034.1"/>
</dbReference>
<evidence type="ECO:0000256" key="1">
    <source>
        <dbReference type="SAM" id="Phobius"/>
    </source>
</evidence>
<dbReference type="EMBL" id="CP012034">
    <property type="protein sequence ID" value="AKP67688.1"/>
    <property type="molecule type" value="Genomic_DNA"/>
</dbReference>
<feature type="transmembrane region" description="Helical" evidence="1">
    <location>
        <begin position="31"/>
        <end position="51"/>
    </location>
</feature>
<dbReference type="PATRIC" id="fig|1007676.4.peg.1865"/>
<keyword evidence="1" id="KW-0472">Membrane</keyword>
<feature type="transmembrane region" description="Helical" evidence="1">
    <location>
        <begin position="7"/>
        <end position="25"/>
    </location>
</feature>
<keyword evidence="1" id="KW-0812">Transmembrane</keyword>